<name>A0A8S9WM21_APOLU</name>
<evidence type="ECO:0000313" key="2">
    <source>
        <dbReference type="EMBL" id="KAF6197331.1"/>
    </source>
</evidence>
<dbReference type="EMBL" id="WIXP02000127">
    <property type="protein sequence ID" value="KAF6197331.1"/>
    <property type="molecule type" value="Genomic_DNA"/>
</dbReference>
<organism evidence="2 3">
    <name type="scientific">Apolygus lucorum</name>
    <name type="common">Small green plant bug</name>
    <name type="synonym">Lygocoris lucorum</name>
    <dbReference type="NCBI Taxonomy" id="248454"/>
    <lineage>
        <taxon>Eukaryota</taxon>
        <taxon>Metazoa</taxon>
        <taxon>Ecdysozoa</taxon>
        <taxon>Arthropoda</taxon>
        <taxon>Hexapoda</taxon>
        <taxon>Insecta</taxon>
        <taxon>Pterygota</taxon>
        <taxon>Neoptera</taxon>
        <taxon>Paraneoptera</taxon>
        <taxon>Hemiptera</taxon>
        <taxon>Heteroptera</taxon>
        <taxon>Panheteroptera</taxon>
        <taxon>Cimicomorpha</taxon>
        <taxon>Miridae</taxon>
        <taxon>Mirini</taxon>
        <taxon>Apolygus</taxon>
    </lineage>
</organism>
<protein>
    <submittedName>
        <fullName evidence="2">Uncharacterized protein</fullName>
    </submittedName>
</protein>
<proteinExistence type="predicted"/>
<evidence type="ECO:0000313" key="3">
    <source>
        <dbReference type="Proteomes" id="UP000466442"/>
    </source>
</evidence>
<gene>
    <name evidence="2" type="ORF">GE061_020311</name>
</gene>
<dbReference type="AlphaFoldDB" id="A0A8S9WM21"/>
<sequence length="106" mass="12384">MTENCDFCNLVLPEDEQENPIAYPEGRIIPIILSHVRPEDRIYFAHTDRPNNEIELYHLVSTVEQSHRDFDTARSSRPYSASQPNNYKYRKPPQERPSASVAFYIS</sequence>
<evidence type="ECO:0000256" key="1">
    <source>
        <dbReference type="SAM" id="MobiDB-lite"/>
    </source>
</evidence>
<reference evidence="2" key="1">
    <citation type="journal article" date="2021" name="Mol. Ecol. Resour.">
        <title>Apolygus lucorum genome provides insights into omnivorousness and mesophyll feeding.</title>
        <authorList>
            <person name="Liu Y."/>
            <person name="Liu H."/>
            <person name="Wang H."/>
            <person name="Huang T."/>
            <person name="Liu B."/>
            <person name="Yang B."/>
            <person name="Yin L."/>
            <person name="Li B."/>
            <person name="Zhang Y."/>
            <person name="Zhang S."/>
            <person name="Jiang F."/>
            <person name="Zhang X."/>
            <person name="Ren Y."/>
            <person name="Wang B."/>
            <person name="Wang S."/>
            <person name="Lu Y."/>
            <person name="Wu K."/>
            <person name="Fan W."/>
            <person name="Wang G."/>
        </authorList>
    </citation>
    <scope>NUCLEOTIDE SEQUENCE</scope>
    <source>
        <strain evidence="2">12Hb</strain>
    </source>
</reference>
<accession>A0A8S9WM21</accession>
<feature type="region of interest" description="Disordered" evidence="1">
    <location>
        <begin position="68"/>
        <end position="106"/>
    </location>
</feature>
<keyword evidence="3" id="KW-1185">Reference proteome</keyword>
<dbReference type="Proteomes" id="UP000466442">
    <property type="component" value="Unassembled WGS sequence"/>
</dbReference>
<comment type="caution">
    <text evidence="2">The sequence shown here is derived from an EMBL/GenBank/DDBJ whole genome shotgun (WGS) entry which is preliminary data.</text>
</comment>
<feature type="compositionally biased region" description="Polar residues" evidence="1">
    <location>
        <begin position="75"/>
        <end position="86"/>
    </location>
</feature>